<dbReference type="AlphaFoldDB" id="A0A9D4E3Y3"/>
<protein>
    <submittedName>
        <fullName evidence="1">Uncharacterized protein</fullName>
    </submittedName>
</protein>
<organism evidence="1 2">
    <name type="scientific">Dreissena polymorpha</name>
    <name type="common">Zebra mussel</name>
    <name type="synonym">Mytilus polymorpha</name>
    <dbReference type="NCBI Taxonomy" id="45954"/>
    <lineage>
        <taxon>Eukaryota</taxon>
        <taxon>Metazoa</taxon>
        <taxon>Spiralia</taxon>
        <taxon>Lophotrochozoa</taxon>
        <taxon>Mollusca</taxon>
        <taxon>Bivalvia</taxon>
        <taxon>Autobranchia</taxon>
        <taxon>Heteroconchia</taxon>
        <taxon>Euheterodonta</taxon>
        <taxon>Imparidentia</taxon>
        <taxon>Neoheterodontei</taxon>
        <taxon>Myida</taxon>
        <taxon>Dreissenoidea</taxon>
        <taxon>Dreissenidae</taxon>
        <taxon>Dreissena</taxon>
    </lineage>
</organism>
<evidence type="ECO:0000313" key="2">
    <source>
        <dbReference type="Proteomes" id="UP000828390"/>
    </source>
</evidence>
<keyword evidence="2" id="KW-1185">Reference proteome</keyword>
<dbReference type="Proteomes" id="UP000828390">
    <property type="component" value="Unassembled WGS sequence"/>
</dbReference>
<evidence type="ECO:0000313" key="1">
    <source>
        <dbReference type="EMBL" id="KAH3772363.1"/>
    </source>
</evidence>
<gene>
    <name evidence="1" type="ORF">DPMN_173700</name>
</gene>
<name>A0A9D4E3Y3_DREPO</name>
<comment type="caution">
    <text evidence="1">The sequence shown here is derived from an EMBL/GenBank/DDBJ whole genome shotgun (WGS) entry which is preliminary data.</text>
</comment>
<dbReference type="EMBL" id="JAIWYP010000009">
    <property type="protein sequence ID" value="KAH3772363.1"/>
    <property type="molecule type" value="Genomic_DNA"/>
</dbReference>
<accession>A0A9D4E3Y3</accession>
<reference evidence="1" key="2">
    <citation type="submission" date="2020-11" db="EMBL/GenBank/DDBJ databases">
        <authorList>
            <person name="McCartney M.A."/>
            <person name="Auch B."/>
            <person name="Kono T."/>
            <person name="Mallez S."/>
            <person name="Becker A."/>
            <person name="Gohl D.M."/>
            <person name="Silverstein K.A.T."/>
            <person name="Koren S."/>
            <person name="Bechman K.B."/>
            <person name="Herman A."/>
            <person name="Abrahante J.E."/>
            <person name="Garbe J."/>
        </authorList>
    </citation>
    <scope>NUCLEOTIDE SEQUENCE</scope>
    <source>
        <strain evidence="1">Duluth1</strain>
        <tissue evidence="1">Whole animal</tissue>
    </source>
</reference>
<sequence length="193" mass="22417">MKEICYYPGLLKSLTDINTTRLLLILSSDNYFLCNSESKTENKKVIEYQQKLSNIGDHFFRECYSRCTELEIQANDAYVEINSLLAAAKSANSKRFRISPFFNFWHCSLTKENWQLYECKLETDDFVIVNYRLPKKKHKNYCFNPSILFGATKEDIYIGLNADEDYYYCYLKIGLLIDSAVKKVATSFASVAS</sequence>
<proteinExistence type="predicted"/>
<reference evidence="1" key="1">
    <citation type="journal article" date="2019" name="bioRxiv">
        <title>The Genome of the Zebra Mussel, Dreissena polymorpha: A Resource for Invasive Species Research.</title>
        <authorList>
            <person name="McCartney M.A."/>
            <person name="Auch B."/>
            <person name="Kono T."/>
            <person name="Mallez S."/>
            <person name="Zhang Y."/>
            <person name="Obille A."/>
            <person name="Becker A."/>
            <person name="Abrahante J.E."/>
            <person name="Garbe J."/>
            <person name="Badalamenti J.P."/>
            <person name="Herman A."/>
            <person name="Mangelson H."/>
            <person name="Liachko I."/>
            <person name="Sullivan S."/>
            <person name="Sone E.D."/>
            <person name="Koren S."/>
            <person name="Silverstein K.A.T."/>
            <person name="Beckman K.B."/>
            <person name="Gohl D.M."/>
        </authorList>
    </citation>
    <scope>NUCLEOTIDE SEQUENCE</scope>
    <source>
        <strain evidence="1">Duluth1</strain>
        <tissue evidence="1">Whole animal</tissue>
    </source>
</reference>